<dbReference type="EMBL" id="JACDUR010000008">
    <property type="protein sequence ID" value="MBA2895910.1"/>
    <property type="molecule type" value="Genomic_DNA"/>
</dbReference>
<dbReference type="RefSeq" id="WP_181614671.1">
    <property type="nucleotide sequence ID" value="NZ_BAABAM010000007.1"/>
</dbReference>
<accession>A0A7W0CRL2</accession>
<dbReference type="CDD" id="cd02440">
    <property type="entry name" value="AdoMet_MTases"/>
    <property type="match status" value="1"/>
</dbReference>
<dbReference type="InterPro" id="IPR036390">
    <property type="entry name" value="WH_DNA-bd_sf"/>
</dbReference>
<dbReference type="Gene3D" id="1.10.10.10">
    <property type="entry name" value="Winged helix-like DNA-binding domain superfamily/Winged helix DNA-binding domain"/>
    <property type="match status" value="1"/>
</dbReference>
<reference evidence="1 2" key="1">
    <citation type="submission" date="2020-07" db="EMBL/GenBank/DDBJ databases">
        <title>Genomic Encyclopedia of Type Strains, Phase IV (KMG-IV): sequencing the most valuable type-strain genomes for metagenomic binning, comparative biology and taxonomic classification.</title>
        <authorList>
            <person name="Goeker M."/>
        </authorList>
    </citation>
    <scope>NUCLEOTIDE SEQUENCE [LARGE SCALE GENOMIC DNA]</scope>
    <source>
        <strain evidence="1 2">DSM 45533</strain>
    </source>
</reference>
<sequence>MTAEILLNHVAGYVGHRTVSMGLRTGLIATLAEAPATADKLAEQLGFDPFYVATWCRGAFAAGVVTREGDTYALDPLTAELLLDLDSPRYVGGLFPQMEQYEFLTRFEEVLGSGERLWWDACRPEFIAGVANTGTPFYNRLVPDGLNRIPGLAERLEAGCRILETACGAGRGLVRLARAFPACSLTGVDGDAYSISQIRDVDATLVVSPLEEMSFAEPYTLVLNNISMHECRDIDEVAKRVFAALEPGGWFVISDFPFPSTDEGLKSVPGRIMSGVQYFEAQIDDQLLPRERYDDLLARHGFVELGWFQLSPVHAVTYGRRP</sequence>
<keyword evidence="1" id="KW-0489">Methyltransferase</keyword>
<dbReference type="PANTHER" id="PTHR45128">
    <property type="entry name" value="METHYLTRANSFERASE TYPE 11"/>
    <property type="match status" value="1"/>
</dbReference>
<keyword evidence="1" id="KW-0808">Transferase</keyword>
<keyword evidence="2" id="KW-1185">Reference proteome</keyword>
<dbReference type="InterPro" id="IPR036388">
    <property type="entry name" value="WH-like_DNA-bd_sf"/>
</dbReference>
<comment type="caution">
    <text evidence="1">The sequence shown here is derived from an EMBL/GenBank/DDBJ whole genome shotgun (WGS) entry which is preliminary data.</text>
</comment>
<dbReference type="Pfam" id="PF13489">
    <property type="entry name" value="Methyltransf_23"/>
    <property type="match status" value="1"/>
</dbReference>
<dbReference type="SUPFAM" id="SSF46785">
    <property type="entry name" value="Winged helix' DNA-binding domain"/>
    <property type="match status" value="1"/>
</dbReference>
<name>A0A7W0CRL2_9ACTN</name>
<proteinExistence type="predicted"/>
<dbReference type="GO" id="GO:0032259">
    <property type="term" value="P:methylation"/>
    <property type="evidence" value="ECO:0007669"/>
    <property type="project" value="UniProtKB-KW"/>
</dbReference>
<dbReference type="InterPro" id="IPR029063">
    <property type="entry name" value="SAM-dependent_MTases_sf"/>
</dbReference>
<dbReference type="Proteomes" id="UP000530928">
    <property type="component" value="Unassembled WGS sequence"/>
</dbReference>
<gene>
    <name evidence="1" type="ORF">HNR30_007301</name>
</gene>
<organism evidence="1 2">
    <name type="scientific">Nonomuraea soli</name>
    <dbReference type="NCBI Taxonomy" id="1032476"/>
    <lineage>
        <taxon>Bacteria</taxon>
        <taxon>Bacillati</taxon>
        <taxon>Actinomycetota</taxon>
        <taxon>Actinomycetes</taxon>
        <taxon>Streptosporangiales</taxon>
        <taxon>Streptosporangiaceae</taxon>
        <taxon>Nonomuraea</taxon>
    </lineage>
</organism>
<dbReference type="AlphaFoldDB" id="A0A7W0CRL2"/>
<dbReference type="GO" id="GO:0008168">
    <property type="term" value="F:methyltransferase activity"/>
    <property type="evidence" value="ECO:0007669"/>
    <property type="project" value="UniProtKB-KW"/>
</dbReference>
<evidence type="ECO:0000313" key="1">
    <source>
        <dbReference type="EMBL" id="MBA2895910.1"/>
    </source>
</evidence>
<dbReference type="SUPFAM" id="SSF53335">
    <property type="entry name" value="S-adenosyl-L-methionine-dependent methyltransferases"/>
    <property type="match status" value="1"/>
</dbReference>
<dbReference type="InterPro" id="IPR053173">
    <property type="entry name" value="SAM-binding_MTase"/>
</dbReference>
<evidence type="ECO:0000313" key="2">
    <source>
        <dbReference type="Proteomes" id="UP000530928"/>
    </source>
</evidence>
<protein>
    <submittedName>
        <fullName evidence="1">SAM-dependent methyltransferase</fullName>
    </submittedName>
</protein>
<dbReference type="Gene3D" id="3.40.50.150">
    <property type="entry name" value="Vaccinia Virus protein VP39"/>
    <property type="match status" value="1"/>
</dbReference>